<proteinExistence type="predicted"/>
<accession>A0ABS2W4V2</accession>
<protein>
    <submittedName>
        <fullName evidence="1">Uncharacterized protein</fullName>
    </submittedName>
</protein>
<comment type="caution">
    <text evidence="1">The sequence shown here is derived from an EMBL/GenBank/DDBJ whole genome shotgun (WGS) entry which is preliminary data.</text>
</comment>
<gene>
    <name evidence="1" type="ORF">JW498_04785</name>
</gene>
<reference evidence="1 2" key="1">
    <citation type="submission" date="2021-02" db="EMBL/GenBank/DDBJ databases">
        <title>A novel species of genus Amphritea isolated from a fishpond in China.</title>
        <authorList>
            <person name="Lu H."/>
        </authorList>
    </citation>
    <scope>NUCLEOTIDE SEQUENCE [LARGE SCALE GENOMIC DNA]</scope>
    <source>
        <strain evidence="1 2">RP18W</strain>
    </source>
</reference>
<name>A0ABS2W4V2_9GAMM</name>
<organism evidence="1 2">
    <name type="scientific">Amphritea pacifica</name>
    <dbReference type="NCBI Taxonomy" id="2811233"/>
    <lineage>
        <taxon>Bacteria</taxon>
        <taxon>Pseudomonadati</taxon>
        <taxon>Pseudomonadota</taxon>
        <taxon>Gammaproteobacteria</taxon>
        <taxon>Oceanospirillales</taxon>
        <taxon>Oceanospirillaceae</taxon>
        <taxon>Amphritea</taxon>
    </lineage>
</organism>
<dbReference type="RefSeq" id="WP_205210752.1">
    <property type="nucleotide sequence ID" value="NZ_JAFFZO010000017.1"/>
</dbReference>
<keyword evidence="2" id="KW-1185">Reference proteome</keyword>
<sequence length="65" mass="7815">MKNDLSVEARLAKRARSVLLFTDFDYKMLATKNTLIRNCRNYYWSAASRYPFLARWFFKIISGVW</sequence>
<evidence type="ECO:0000313" key="2">
    <source>
        <dbReference type="Proteomes" id="UP000760472"/>
    </source>
</evidence>
<dbReference type="EMBL" id="JAFFZP010000005">
    <property type="protein sequence ID" value="MBN0986666.1"/>
    <property type="molecule type" value="Genomic_DNA"/>
</dbReference>
<dbReference type="Proteomes" id="UP000760472">
    <property type="component" value="Unassembled WGS sequence"/>
</dbReference>
<evidence type="ECO:0000313" key="1">
    <source>
        <dbReference type="EMBL" id="MBN0986666.1"/>
    </source>
</evidence>